<dbReference type="OrthoDB" id="9950230at2759"/>
<gene>
    <name evidence="1" type="primary">Erv31_1</name>
    <name evidence="1" type="ORF">REGSAT_R14771</name>
</gene>
<accession>A0A7K4XF73</accession>
<evidence type="ECO:0000313" key="1">
    <source>
        <dbReference type="EMBL" id="NWR45595.1"/>
    </source>
</evidence>
<dbReference type="AlphaFoldDB" id="A0A7K4XF73"/>
<dbReference type="Proteomes" id="UP000529728">
    <property type="component" value="Unassembled WGS sequence"/>
</dbReference>
<comment type="caution">
    <text evidence="1">The sequence shown here is derived from an EMBL/GenBank/DDBJ whole genome shotgun (WGS) entry which is preliminary data.</text>
</comment>
<protein>
    <submittedName>
        <fullName evidence="1">ENR1 protein</fullName>
    </submittedName>
</protein>
<keyword evidence="2" id="KW-1185">Reference proteome</keyword>
<feature type="non-terminal residue" evidence="1">
    <location>
        <position position="83"/>
    </location>
</feature>
<reference evidence="1 2" key="1">
    <citation type="submission" date="2019-09" db="EMBL/GenBank/DDBJ databases">
        <title>Bird 10,000 Genomes (B10K) Project - Family phase.</title>
        <authorList>
            <person name="Zhang G."/>
        </authorList>
    </citation>
    <scope>NUCLEOTIDE SEQUENCE [LARGE SCALE GENOMIC DNA]</scope>
    <source>
        <strain evidence="1">B10K-DU-001-18</strain>
        <tissue evidence="1">Muscle</tissue>
    </source>
</reference>
<proteinExistence type="predicted"/>
<evidence type="ECO:0000313" key="2">
    <source>
        <dbReference type="Proteomes" id="UP000529728"/>
    </source>
</evidence>
<sequence>IEIEKSFWCSKNHANPFEGIEALKRFWENPQDTIGDWKAQDRMFWICRKRAYSQLALNWKGSCTIGIIQCRFFLLPRKEGNTL</sequence>
<name>A0A7K4XF73_REGSA</name>
<organism evidence="1 2">
    <name type="scientific">Regulus satrapa</name>
    <name type="common">Golden-crowned kinglet</name>
    <dbReference type="NCBI Taxonomy" id="13245"/>
    <lineage>
        <taxon>Eukaryota</taxon>
        <taxon>Metazoa</taxon>
        <taxon>Chordata</taxon>
        <taxon>Craniata</taxon>
        <taxon>Vertebrata</taxon>
        <taxon>Euteleostomi</taxon>
        <taxon>Archelosauria</taxon>
        <taxon>Archosauria</taxon>
        <taxon>Dinosauria</taxon>
        <taxon>Saurischia</taxon>
        <taxon>Theropoda</taxon>
        <taxon>Coelurosauria</taxon>
        <taxon>Aves</taxon>
        <taxon>Neognathae</taxon>
        <taxon>Neoaves</taxon>
        <taxon>Telluraves</taxon>
        <taxon>Australaves</taxon>
        <taxon>Passeriformes</taxon>
        <taxon>Regulidae</taxon>
        <taxon>Regulus</taxon>
    </lineage>
</organism>
<dbReference type="EMBL" id="VWZN01008519">
    <property type="protein sequence ID" value="NWR45595.1"/>
    <property type="molecule type" value="Genomic_DNA"/>
</dbReference>
<feature type="non-terminal residue" evidence="1">
    <location>
        <position position="1"/>
    </location>
</feature>